<comment type="catalytic activity">
    <reaction evidence="1">
        <text>Hydrolysis of terminal non-reducing alpha-L-arabinofuranoside residues in alpha-L-arabinosides.</text>
        <dbReference type="EC" id="3.2.1.55"/>
    </reaction>
</comment>
<dbReference type="GO" id="GO:0046556">
    <property type="term" value="F:alpha-L-arabinofuranosidase activity"/>
    <property type="evidence" value="ECO:0007669"/>
    <property type="project" value="UniProtKB-EC"/>
</dbReference>
<dbReference type="SUPFAM" id="SSF51011">
    <property type="entry name" value="Glycosyl hydrolase domain"/>
    <property type="match status" value="1"/>
</dbReference>
<evidence type="ECO:0000256" key="1">
    <source>
        <dbReference type="ARBA" id="ARBA00001462"/>
    </source>
</evidence>
<protein>
    <recommendedName>
        <fullName evidence="4">non-reducing end alpha-L-arabinofuranosidase</fullName>
        <ecNumber evidence="4">3.2.1.55</ecNumber>
    </recommendedName>
</protein>
<dbReference type="SUPFAM" id="SSF51445">
    <property type="entry name" value="(Trans)glycosidases"/>
    <property type="match status" value="1"/>
</dbReference>
<dbReference type="Proteomes" id="UP000198546">
    <property type="component" value="Chromosome i"/>
</dbReference>
<evidence type="ECO:0000259" key="9">
    <source>
        <dbReference type="SMART" id="SM00813"/>
    </source>
</evidence>
<dbReference type="AlphaFoldDB" id="A0A1G6VEE9"/>
<sequence>MLDGEDTVETTPSPTTGIARPPQLALARVVADPAFVLAPVRPRLFGSFVEHMGRCVYTGVYEPDHPTADEHGFRADVAGLVDELGVTMVRYPGGNFVSNYRWEDGVGPREERPVTLDLAWRAIEPNQVGTDDFLGWCERIGVEPMMAVNLGTRGLAEAVDLLQYTNAEPGLATADRRVANGRTEPWDVRLWCLGNEMDGPWQMGHKTPEEYARVAEEVGRAMKRFDPTLELVACGSSNRSMPTFGTWERVVLEQAFDQVDHISAHAYYEPVDGDVDSFLASAEDMERFIDAVVATADHVAAVRGSDRRIDVSFDEWNVWYQSRFPGELGLDIRDVAPLIEDVYDLTDAVVVGSLLITLLRHTDRVSMACQAQLVNVIAPIMTEPGGPAWRQTIFHPFALTARHARGTVLRLAVDSPLVATARYGEVDQLHTVATWDETTGELVVLAVNRGLVGDLTLDLDLSRFGDLSLVEHLVLTDADPAATNTAAQPERVVPRPGDATLDDGRLTASLPAVSWHCLRLSAAPSTTPAPLDRSSARDESPTDGRNH</sequence>
<dbReference type="Gene3D" id="2.60.40.1180">
    <property type="entry name" value="Golgi alpha-mannosidase II"/>
    <property type="match status" value="1"/>
</dbReference>
<feature type="region of interest" description="Disordered" evidence="8">
    <location>
        <begin position="1"/>
        <end position="20"/>
    </location>
</feature>
<organism evidence="10 11">
    <name type="scientific">Auraticoccus monumenti</name>
    <dbReference type="NCBI Taxonomy" id="675864"/>
    <lineage>
        <taxon>Bacteria</taxon>
        <taxon>Bacillati</taxon>
        <taxon>Actinomycetota</taxon>
        <taxon>Actinomycetes</taxon>
        <taxon>Propionibacteriales</taxon>
        <taxon>Propionibacteriaceae</taxon>
        <taxon>Auraticoccus</taxon>
    </lineage>
</organism>
<evidence type="ECO:0000256" key="8">
    <source>
        <dbReference type="SAM" id="MobiDB-lite"/>
    </source>
</evidence>
<dbReference type="GO" id="GO:0000272">
    <property type="term" value="P:polysaccharide catabolic process"/>
    <property type="evidence" value="ECO:0007669"/>
    <property type="project" value="TreeGrafter"/>
</dbReference>
<dbReference type="InterPro" id="IPR013780">
    <property type="entry name" value="Glyco_hydro_b"/>
</dbReference>
<dbReference type="PANTHER" id="PTHR43576">
    <property type="entry name" value="ALPHA-L-ARABINOFURANOSIDASE C-RELATED"/>
    <property type="match status" value="1"/>
</dbReference>
<name>A0A1G6VEE9_9ACTN</name>
<feature type="domain" description="Alpha-L-arabinofuranosidase C-terminal" evidence="9">
    <location>
        <begin position="314"/>
        <end position="514"/>
    </location>
</feature>
<feature type="region of interest" description="Disordered" evidence="8">
    <location>
        <begin position="523"/>
        <end position="547"/>
    </location>
</feature>
<dbReference type="Pfam" id="PF22848">
    <property type="entry name" value="ASD1_dom"/>
    <property type="match status" value="1"/>
</dbReference>
<evidence type="ECO:0000256" key="3">
    <source>
        <dbReference type="ARBA" id="ARBA00011165"/>
    </source>
</evidence>
<keyword evidence="5" id="KW-0378">Hydrolase</keyword>
<keyword evidence="11" id="KW-1185">Reference proteome</keyword>
<dbReference type="EMBL" id="LT629688">
    <property type="protein sequence ID" value="SDD51265.1"/>
    <property type="molecule type" value="Genomic_DNA"/>
</dbReference>
<evidence type="ECO:0000256" key="7">
    <source>
        <dbReference type="ARBA" id="ARBA00023295"/>
    </source>
</evidence>
<comment type="similarity">
    <text evidence="2">Belongs to the glycosyl hydrolase 51 family.</text>
</comment>
<keyword evidence="7" id="KW-0326">Glycosidase</keyword>
<dbReference type="InterPro" id="IPR010720">
    <property type="entry name" value="Alpha-L-AF_C"/>
</dbReference>
<dbReference type="PANTHER" id="PTHR43576:SF3">
    <property type="entry name" value="ALPHA-L-ARABINOFURANOSIDASE C"/>
    <property type="match status" value="1"/>
</dbReference>
<proteinExistence type="inferred from homology"/>
<dbReference type="Pfam" id="PF06964">
    <property type="entry name" value="Alpha-L-AF_C"/>
    <property type="match status" value="1"/>
</dbReference>
<dbReference type="EC" id="3.2.1.55" evidence="4"/>
<evidence type="ECO:0000256" key="6">
    <source>
        <dbReference type="ARBA" id="ARBA00023277"/>
    </source>
</evidence>
<dbReference type="InterPro" id="IPR055235">
    <property type="entry name" value="ASD1_cat"/>
</dbReference>
<evidence type="ECO:0000313" key="10">
    <source>
        <dbReference type="EMBL" id="SDD51265.1"/>
    </source>
</evidence>
<gene>
    <name evidence="10" type="ORF">SAMN04489747_1115</name>
</gene>
<feature type="compositionally biased region" description="Basic and acidic residues" evidence="8">
    <location>
        <begin position="534"/>
        <end position="547"/>
    </location>
</feature>
<dbReference type="SMART" id="SM00813">
    <property type="entry name" value="Alpha-L-AF_C"/>
    <property type="match status" value="1"/>
</dbReference>
<dbReference type="Gene3D" id="3.20.20.80">
    <property type="entry name" value="Glycosidases"/>
    <property type="match status" value="1"/>
</dbReference>
<evidence type="ECO:0000256" key="4">
    <source>
        <dbReference type="ARBA" id="ARBA00012670"/>
    </source>
</evidence>
<evidence type="ECO:0000256" key="2">
    <source>
        <dbReference type="ARBA" id="ARBA00007186"/>
    </source>
</evidence>
<dbReference type="GO" id="GO:0046373">
    <property type="term" value="P:L-arabinose metabolic process"/>
    <property type="evidence" value="ECO:0007669"/>
    <property type="project" value="InterPro"/>
</dbReference>
<comment type="subunit">
    <text evidence="3">Homohexamer; trimer of dimers.</text>
</comment>
<dbReference type="STRING" id="675864.SAMN04489747_1115"/>
<evidence type="ECO:0000256" key="5">
    <source>
        <dbReference type="ARBA" id="ARBA00022801"/>
    </source>
</evidence>
<keyword evidence="6" id="KW-0119">Carbohydrate metabolism</keyword>
<reference evidence="10 11" key="1">
    <citation type="submission" date="2016-10" db="EMBL/GenBank/DDBJ databases">
        <authorList>
            <person name="de Groot N.N."/>
        </authorList>
    </citation>
    <scope>NUCLEOTIDE SEQUENCE [LARGE SCALE GENOMIC DNA]</scope>
    <source>
        <strain evidence="10 11">MON 2.2</strain>
    </source>
</reference>
<evidence type="ECO:0000313" key="11">
    <source>
        <dbReference type="Proteomes" id="UP000198546"/>
    </source>
</evidence>
<dbReference type="InterPro" id="IPR017853">
    <property type="entry name" value="GH"/>
</dbReference>
<accession>A0A1G6VEE9</accession>